<dbReference type="OrthoDB" id="5782056at2"/>
<dbReference type="GO" id="GO:0015666">
    <property type="term" value="F:restriction endodeoxyribonuclease activity"/>
    <property type="evidence" value="ECO:0007669"/>
    <property type="project" value="TreeGrafter"/>
</dbReference>
<feature type="compositionally biased region" description="Basic and acidic residues" evidence="1">
    <location>
        <begin position="248"/>
        <end position="287"/>
    </location>
</feature>
<feature type="region of interest" description="Disordered" evidence="1">
    <location>
        <begin position="202"/>
        <end position="287"/>
    </location>
</feature>
<dbReference type="GO" id="GO:0003677">
    <property type="term" value="F:DNA binding"/>
    <property type="evidence" value="ECO:0007669"/>
    <property type="project" value="InterPro"/>
</dbReference>
<dbReference type="SUPFAM" id="SSF52980">
    <property type="entry name" value="Restriction endonuclease-like"/>
    <property type="match status" value="1"/>
</dbReference>
<accession>A0A1L3EY91</accession>
<dbReference type="PANTHER" id="PTHR30015:SF7">
    <property type="entry name" value="TYPE IV METHYL-DIRECTED RESTRICTION ENZYME ECOKMRR"/>
    <property type="match status" value="1"/>
</dbReference>
<dbReference type="InterPro" id="IPR011335">
    <property type="entry name" value="Restrct_endonuc-II-like"/>
</dbReference>
<feature type="transmembrane region" description="Helical" evidence="2">
    <location>
        <begin position="170"/>
        <end position="188"/>
    </location>
</feature>
<dbReference type="InterPro" id="IPR007560">
    <property type="entry name" value="Restrct_endonuc_IV_Mrr"/>
</dbReference>
<dbReference type="PANTHER" id="PTHR30015">
    <property type="entry name" value="MRR RESTRICTION SYSTEM PROTEIN"/>
    <property type="match status" value="1"/>
</dbReference>
<protein>
    <recommendedName>
        <fullName evidence="3">Restriction endonuclease type IV Mrr domain-containing protein</fullName>
    </recommendedName>
</protein>
<sequence length="287" mass="31154">MFSARQPSAGGTDALARLTWQDFEHLLAEHYRAQGYRVEHHAPVTSLKALSAGVDLRLTRGTESVILQCKHWDALEVEVAEVNELLSVMLNEAATKGILVTRGRFSSEAINIQRRQPRLQLMDGEVLRVLLKLPDHLDTALPGSAAAAPASRKGAKAARRRGASSHGSRLLPALLVLGIGVLLGLFAWKVMSRRDAVADTLPPAAASAPEPARAPIPDLPPAPPPSNDTSGFVSTRTSSSVPPPPTRELLERQRVLEQSERERASQRKNEDGLKVLEKNTRELGSHD</sequence>
<keyword evidence="2" id="KW-1133">Transmembrane helix</keyword>
<keyword evidence="2" id="KW-0472">Membrane</keyword>
<feature type="compositionally biased region" description="Low complexity" evidence="1">
    <location>
        <begin position="202"/>
        <end position="211"/>
    </location>
</feature>
<evidence type="ECO:0000313" key="4">
    <source>
        <dbReference type="EMBL" id="APG05987.1"/>
    </source>
</evidence>
<evidence type="ECO:0000259" key="3">
    <source>
        <dbReference type="Pfam" id="PF04471"/>
    </source>
</evidence>
<keyword evidence="2" id="KW-0812">Transmembrane</keyword>
<proteinExistence type="predicted"/>
<evidence type="ECO:0000256" key="2">
    <source>
        <dbReference type="SAM" id="Phobius"/>
    </source>
</evidence>
<feature type="compositionally biased region" description="Pro residues" evidence="1">
    <location>
        <begin position="212"/>
        <end position="226"/>
    </location>
</feature>
<gene>
    <name evidence="4" type="ORF">BJI69_20160</name>
</gene>
<dbReference type="STRING" id="1440763.BJI69_20160"/>
<dbReference type="InterPro" id="IPR052906">
    <property type="entry name" value="Type_IV_Methyl-Rstrct_Enzyme"/>
</dbReference>
<dbReference type="Gene3D" id="3.40.1350.10">
    <property type="match status" value="1"/>
</dbReference>
<evidence type="ECO:0000256" key="1">
    <source>
        <dbReference type="SAM" id="MobiDB-lite"/>
    </source>
</evidence>
<feature type="region of interest" description="Disordered" evidence="1">
    <location>
        <begin position="142"/>
        <end position="163"/>
    </location>
</feature>
<keyword evidence="5" id="KW-1185">Reference proteome</keyword>
<dbReference type="Pfam" id="PF04471">
    <property type="entry name" value="Mrr_cat"/>
    <property type="match status" value="1"/>
</dbReference>
<organism evidence="4 5">
    <name type="scientific">Luteibacter rhizovicinus DSM 16549</name>
    <dbReference type="NCBI Taxonomy" id="1440763"/>
    <lineage>
        <taxon>Bacteria</taxon>
        <taxon>Pseudomonadati</taxon>
        <taxon>Pseudomonadota</taxon>
        <taxon>Gammaproteobacteria</taxon>
        <taxon>Lysobacterales</taxon>
        <taxon>Rhodanobacteraceae</taxon>
        <taxon>Luteibacter</taxon>
    </lineage>
</organism>
<evidence type="ECO:0000313" key="5">
    <source>
        <dbReference type="Proteomes" id="UP000182987"/>
    </source>
</evidence>
<dbReference type="RefSeq" id="WP_052767345.1">
    <property type="nucleotide sequence ID" value="NZ_CP017480.1"/>
</dbReference>
<name>A0A1L3EY91_9GAMM</name>
<feature type="compositionally biased region" description="Low complexity" evidence="1">
    <location>
        <begin position="142"/>
        <end position="152"/>
    </location>
</feature>
<feature type="compositionally biased region" description="Basic residues" evidence="1">
    <location>
        <begin position="153"/>
        <end position="163"/>
    </location>
</feature>
<dbReference type="AlphaFoldDB" id="A0A1L3EY91"/>
<dbReference type="EMBL" id="CP017480">
    <property type="protein sequence ID" value="APG05987.1"/>
    <property type="molecule type" value="Genomic_DNA"/>
</dbReference>
<feature type="domain" description="Restriction endonuclease type IV Mrr" evidence="3">
    <location>
        <begin position="16"/>
        <end position="128"/>
    </location>
</feature>
<dbReference type="KEGG" id="lrz:BJI69_20160"/>
<reference evidence="5" key="1">
    <citation type="submission" date="2016-09" db="EMBL/GenBank/DDBJ databases">
        <authorList>
            <person name="Lysoe E."/>
        </authorList>
    </citation>
    <scope>NUCLEOTIDE SEQUENCE [LARGE SCALE GENOMIC DNA]</scope>
    <source>
        <strain evidence="5">LJ96T</strain>
    </source>
</reference>
<dbReference type="InterPro" id="IPR011856">
    <property type="entry name" value="tRNA_endonuc-like_dom_sf"/>
</dbReference>
<dbReference type="GO" id="GO:0009307">
    <property type="term" value="P:DNA restriction-modification system"/>
    <property type="evidence" value="ECO:0007669"/>
    <property type="project" value="InterPro"/>
</dbReference>
<dbReference type="Proteomes" id="UP000182987">
    <property type="component" value="Chromosome"/>
</dbReference>